<organism evidence="1 2">
    <name type="scientific">Elysia crispata</name>
    <name type="common">lettuce slug</name>
    <dbReference type="NCBI Taxonomy" id="231223"/>
    <lineage>
        <taxon>Eukaryota</taxon>
        <taxon>Metazoa</taxon>
        <taxon>Spiralia</taxon>
        <taxon>Lophotrochozoa</taxon>
        <taxon>Mollusca</taxon>
        <taxon>Gastropoda</taxon>
        <taxon>Heterobranchia</taxon>
        <taxon>Euthyneura</taxon>
        <taxon>Panpulmonata</taxon>
        <taxon>Sacoglossa</taxon>
        <taxon>Placobranchoidea</taxon>
        <taxon>Plakobranchidae</taxon>
        <taxon>Elysia</taxon>
    </lineage>
</organism>
<sequence length="71" mass="7921">MIAFSVLFSMTAQKPKVTLEKRKGQGIYSDKSFPLWPAVKTKPGQTICRGHSIDDRNEIVASLERTGRVTV</sequence>
<comment type="caution">
    <text evidence="1">The sequence shown here is derived from an EMBL/GenBank/DDBJ whole genome shotgun (WGS) entry which is preliminary data.</text>
</comment>
<proteinExistence type="predicted"/>
<evidence type="ECO:0000313" key="1">
    <source>
        <dbReference type="EMBL" id="KAK3803069.1"/>
    </source>
</evidence>
<dbReference type="Proteomes" id="UP001283361">
    <property type="component" value="Unassembled WGS sequence"/>
</dbReference>
<protein>
    <submittedName>
        <fullName evidence="1">Uncharacterized protein</fullName>
    </submittedName>
</protein>
<gene>
    <name evidence="1" type="ORF">RRG08_027991</name>
</gene>
<dbReference type="EMBL" id="JAWDGP010000188">
    <property type="protein sequence ID" value="KAK3803069.1"/>
    <property type="molecule type" value="Genomic_DNA"/>
</dbReference>
<dbReference type="AlphaFoldDB" id="A0AAE1ECZ8"/>
<keyword evidence="2" id="KW-1185">Reference proteome</keyword>
<name>A0AAE1ECZ8_9GAST</name>
<evidence type="ECO:0000313" key="2">
    <source>
        <dbReference type="Proteomes" id="UP001283361"/>
    </source>
</evidence>
<reference evidence="1" key="1">
    <citation type="journal article" date="2023" name="G3 (Bethesda)">
        <title>A reference genome for the long-term kleptoplast-retaining sea slug Elysia crispata morphotype clarki.</title>
        <authorList>
            <person name="Eastman K.E."/>
            <person name="Pendleton A.L."/>
            <person name="Shaikh M.A."/>
            <person name="Suttiyut T."/>
            <person name="Ogas R."/>
            <person name="Tomko P."/>
            <person name="Gavelis G."/>
            <person name="Widhalm J.R."/>
            <person name="Wisecaver J.H."/>
        </authorList>
    </citation>
    <scope>NUCLEOTIDE SEQUENCE</scope>
    <source>
        <strain evidence="1">ECLA1</strain>
    </source>
</reference>
<accession>A0AAE1ECZ8</accession>